<feature type="region of interest" description="Disordered" evidence="1">
    <location>
        <begin position="993"/>
        <end position="1053"/>
    </location>
</feature>
<feature type="region of interest" description="Disordered" evidence="1">
    <location>
        <begin position="1515"/>
        <end position="1549"/>
    </location>
</feature>
<feature type="region of interest" description="Disordered" evidence="1">
    <location>
        <begin position="1"/>
        <end position="52"/>
    </location>
</feature>
<dbReference type="Proteomes" id="UP001285354">
    <property type="component" value="Unassembled WGS sequence"/>
</dbReference>
<gene>
    <name evidence="2" type="ORF">QTJ16_006918</name>
</gene>
<feature type="region of interest" description="Disordered" evidence="1">
    <location>
        <begin position="428"/>
        <end position="504"/>
    </location>
</feature>
<reference evidence="2" key="1">
    <citation type="submission" date="2023-06" db="EMBL/GenBank/DDBJ databases">
        <title>Draft genome of Marssonina rosae.</title>
        <authorList>
            <person name="Cheng Q."/>
        </authorList>
    </citation>
    <scope>NUCLEOTIDE SEQUENCE</scope>
    <source>
        <strain evidence="2">R4</strain>
    </source>
</reference>
<feature type="region of interest" description="Disordered" evidence="1">
    <location>
        <begin position="701"/>
        <end position="722"/>
    </location>
</feature>
<dbReference type="PANTHER" id="PTHR48125">
    <property type="entry name" value="LP07818P1"/>
    <property type="match status" value="1"/>
</dbReference>
<feature type="compositionally biased region" description="Acidic residues" evidence="1">
    <location>
        <begin position="1764"/>
        <end position="1782"/>
    </location>
</feature>
<evidence type="ECO:0000256" key="1">
    <source>
        <dbReference type="SAM" id="MobiDB-lite"/>
    </source>
</evidence>
<feature type="compositionally biased region" description="Basic and acidic residues" evidence="1">
    <location>
        <begin position="28"/>
        <end position="44"/>
    </location>
</feature>
<proteinExistence type="predicted"/>
<evidence type="ECO:0000313" key="3">
    <source>
        <dbReference type="Proteomes" id="UP001285354"/>
    </source>
</evidence>
<protein>
    <submittedName>
        <fullName evidence="2">Uncharacterized protein</fullName>
    </submittedName>
</protein>
<comment type="caution">
    <text evidence="2">The sequence shown here is derived from an EMBL/GenBank/DDBJ whole genome shotgun (WGS) entry which is preliminary data.</text>
</comment>
<feature type="compositionally biased region" description="Pro residues" evidence="1">
    <location>
        <begin position="461"/>
        <end position="483"/>
    </location>
</feature>
<dbReference type="EMBL" id="JAUBYV010000012">
    <property type="protein sequence ID" value="KAK2623737.1"/>
    <property type="molecule type" value="Genomic_DNA"/>
</dbReference>
<accession>A0AAD9SVH4</accession>
<name>A0AAD9SVH4_9HELO</name>
<feature type="compositionally biased region" description="Polar residues" evidence="1">
    <location>
        <begin position="1014"/>
        <end position="1029"/>
    </location>
</feature>
<feature type="compositionally biased region" description="Basic and acidic residues" evidence="1">
    <location>
        <begin position="1582"/>
        <end position="1609"/>
    </location>
</feature>
<dbReference type="PANTHER" id="PTHR48125:SF12">
    <property type="entry name" value="AT HOOK TRANSCRIPTION FACTOR FAMILY-RELATED"/>
    <property type="match status" value="1"/>
</dbReference>
<evidence type="ECO:0000313" key="2">
    <source>
        <dbReference type="EMBL" id="KAK2623737.1"/>
    </source>
</evidence>
<feature type="compositionally biased region" description="Basic and acidic residues" evidence="1">
    <location>
        <begin position="1532"/>
        <end position="1549"/>
    </location>
</feature>
<sequence length="1794" mass="198492">MVSRAPTEGDTTGTKRGAAEDLEQQGPKQRDTSEEEAIARDAYGHEIPPYPPVALTHAERVREARRTAAYIDAATAQRRAADEKAKFDVENPTFAPGITSRDPRWVEKRASFVEKLQSQAIKDVLEDAGITDRAERDASGEEIFRFGKYRYLQLMPPSADGIVLDTQRENASMYREALQSARFRGVHDNLATKLTMLHFGLPIEPITMNNILFSDQDRDDEPDAPPEPPQVQRIIYSEKPLEFLDSYHERSYGYPMLRRPKYTRQAKPPAPQDTPPVPNLSSVVPALPSGVQPRIRARLPIQPSGTALGMRGGAGTTRVLYNHYGGSKVLSLSRSTQLVSAAEFRDAALDLLQLHPDSNWVIVFDQFNNSERFKDDLQKKFVRSFEVTKDNFQNKFDAYLQARISNKEDDWILVAAYKHLRLPGGEKSPATFALSSSTETRGSLPDAKFRPPFSPTAGHLPAPPTAAPSAPPAGPTPVISPPGPRRKIYHYKGPASSLASDGSDEATFEDSAAALEEAIERLMRKTRARWIVSITMYSTDGNRTASITFPSGASETVYRQFTSFAADSSAIVCHEPTITAPAQWPRTRQPKPPRAEAPIYHLNSSLGRRVKDDARDFLTQALSLLGLDASDDDWEFYVGVYADETKEDAEARSFRSEFRVNKDTAADIYSSRIRDFLFDRFQDYHVTVRTASGRGLRRFDSKKTDFGVPPPPGATQAQAPRRSLWDPPLLKDHIYAYGGTCPVENLTSGAFISASLALLGLYEGDDWQFFVETYDHGGRQSEWARWTKTGRNAERFKQEILPRRNSGDGAWPVFVRRTNVGPSAGALQPPGDQTDVCRLRMSDGRTAYWKLPSPASRNYGINQVQNDFFSAMRVFFPRGKTRPEERISIHGFDLGIGGMEITQSLWDRVVGDVQRGTTARGYRVDKISARNNSIVAPTQFFRVPGTVRHGQYVVGDYADLAAKILVHSTSILELKNLDPAWGIWQRGTSNVVTARPPAPNPPITTPNVHPSPAVTKNLTANSRPSTSPVKQPVKQPPYTRTSAPLPPGHRRQVPRSEFVPLFDSWMTEQHAQDSLQHRSWTQDQSVIEPGNKLETPFFGDILELPLTVGPNLPTVFAQHLTPTDIAQLLRDRRKAVNHVLERETACPICSEVFASYDNDKKKRHYEQHTEQINAGRVCPLCEDANWRFWTLSQKRDHLINDQNEQVKAEITAFWSVTRCPICNEEFRDMTAEQVIAHLAAHIPGVLKFCDRCGLDISSCTPAETSHHDKTCIFVAERQPNVDWLCNVCGREDKPGHESTHPASHDPRAPFCVRCGLSLANLDEATQEDHGSRCKRPCGPSAVFCRRCGIDLLSLDALGFAAHNNECYRREPASVAGSSLANVAKAKAIERQRIQNARDLTELKRQRAELAQRKDILDKRETDLRAQENLVVDRLVALADLGSCPFPSCSVDLGTGNRMQLLGHLRFHAGATSSAAAEDAGFPCDTDELLKALAEFKKRMPDFRAAHTALNALASQTLNNMKGPNPTPNSPRTETRSLARRNPDDAMRDANNRYVQARIDAARVREAGDAAVQGALDATVAAERGKEDDAKRLAKQQGGKDQKAAGDAEPARGASSTVTTNPPPEQSGFLPSPPRGSANECRSLRKSRSVRGRAPTTAHKRKKAAMDDSEDTLSGWPSIQRSPSKRESKKMKTSNQLRSPDKRRRGVMNAGGGDRSSEFDGEAQGMVTAPKRVTRAASAAPRGEAGTGVAPPRGVGRPKKVAAVEAEDDGFEDVEEEDEEEEGLASLVKKSPGKT</sequence>
<keyword evidence="3" id="KW-1185">Reference proteome</keyword>
<organism evidence="2 3">
    <name type="scientific">Diplocarpon rosae</name>
    <dbReference type="NCBI Taxonomy" id="946125"/>
    <lineage>
        <taxon>Eukaryota</taxon>
        <taxon>Fungi</taxon>
        <taxon>Dikarya</taxon>
        <taxon>Ascomycota</taxon>
        <taxon>Pezizomycotina</taxon>
        <taxon>Leotiomycetes</taxon>
        <taxon>Helotiales</taxon>
        <taxon>Drepanopezizaceae</taxon>
        <taxon>Diplocarpon</taxon>
    </lineage>
</organism>
<feature type="region of interest" description="Disordered" evidence="1">
    <location>
        <begin position="1582"/>
        <end position="1794"/>
    </location>
</feature>